<gene>
    <name evidence="1" type="ORF">H5410_062612</name>
</gene>
<dbReference type="AlphaFoldDB" id="A0A9J5WD69"/>
<keyword evidence="2" id="KW-1185">Reference proteome</keyword>
<dbReference type="OrthoDB" id="3429988at2759"/>
<sequence>MNVFFRSNPKLEKLRALFCFTKDPCIFSQLAHLDFKLLQVLVVVMSQDGYGGFTMGNKFGKMSCFMLSAIGGGLIPVPKTLEVLKLKFCNESNEQINLSSYPNIVKLHLNAAMRLNCEAFPPNLVKLTLVYLTVDDHVVAVLKKLPKLRILKMVVCEHKKEEMDLSGDGFPQLEVLHIQNPLWLPEITCTDDASMPKLNKLLLVDTKCESQYVSPNVLQS</sequence>
<evidence type="ECO:0000313" key="2">
    <source>
        <dbReference type="Proteomes" id="UP000824120"/>
    </source>
</evidence>
<evidence type="ECO:0000313" key="1">
    <source>
        <dbReference type="EMBL" id="KAG5572846.1"/>
    </source>
</evidence>
<comment type="caution">
    <text evidence="1">The sequence shown here is derived from an EMBL/GenBank/DDBJ whole genome shotgun (WGS) entry which is preliminary data.</text>
</comment>
<organism evidence="1 2">
    <name type="scientific">Solanum commersonii</name>
    <name type="common">Commerson's wild potato</name>
    <name type="synonym">Commerson's nightshade</name>
    <dbReference type="NCBI Taxonomy" id="4109"/>
    <lineage>
        <taxon>Eukaryota</taxon>
        <taxon>Viridiplantae</taxon>
        <taxon>Streptophyta</taxon>
        <taxon>Embryophyta</taxon>
        <taxon>Tracheophyta</taxon>
        <taxon>Spermatophyta</taxon>
        <taxon>Magnoliopsida</taxon>
        <taxon>eudicotyledons</taxon>
        <taxon>Gunneridae</taxon>
        <taxon>Pentapetalae</taxon>
        <taxon>asterids</taxon>
        <taxon>lamiids</taxon>
        <taxon>Solanales</taxon>
        <taxon>Solanaceae</taxon>
        <taxon>Solanoideae</taxon>
        <taxon>Solaneae</taxon>
        <taxon>Solanum</taxon>
    </lineage>
</organism>
<dbReference type="Gene3D" id="3.80.10.10">
    <property type="entry name" value="Ribonuclease Inhibitor"/>
    <property type="match status" value="1"/>
</dbReference>
<accession>A0A9J5WD69</accession>
<dbReference type="EMBL" id="JACXVP010000012">
    <property type="protein sequence ID" value="KAG5572846.1"/>
    <property type="molecule type" value="Genomic_DNA"/>
</dbReference>
<name>A0A9J5WD69_SOLCO</name>
<dbReference type="PANTHER" id="PTHR15140">
    <property type="entry name" value="TUBULIN-SPECIFIC CHAPERONE E"/>
    <property type="match status" value="1"/>
</dbReference>
<reference evidence="1 2" key="1">
    <citation type="submission" date="2020-09" db="EMBL/GenBank/DDBJ databases">
        <title>De no assembly of potato wild relative species, Solanum commersonii.</title>
        <authorList>
            <person name="Cho K."/>
        </authorList>
    </citation>
    <scope>NUCLEOTIDE SEQUENCE [LARGE SCALE GENOMIC DNA]</scope>
    <source>
        <strain evidence="1">LZ3.2</strain>
        <tissue evidence="1">Leaf</tissue>
    </source>
</reference>
<dbReference type="PANTHER" id="PTHR15140:SF54">
    <property type="entry name" value="RPI-VNT1"/>
    <property type="match status" value="1"/>
</dbReference>
<dbReference type="SUPFAM" id="SSF52047">
    <property type="entry name" value="RNI-like"/>
    <property type="match status" value="1"/>
</dbReference>
<proteinExistence type="predicted"/>
<dbReference type="InterPro" id="IPR032675">
    <property type="entry name" value="LRR_dom_sf"/>
</dbReference>
<protein>
    <submittedName>
        <fullName evidence="1">Uncharacterized protein</fullName>
    </submittedName>
</protein>
<dbReference type="Proteomes" id="UP000824120">
    <property type="component" value="Chromosome 12"/>
</dbReference>